<name>A0A1T4Z6X4_9BACT</name>
<reference evidence="2" key="1">
    <citation type="submission" date="2017-02" db="EMBL/GenBank/DDBJ databases">
        <authorList>
            <person name="Varghese N."/>
            <person name="Submissions S."/>
        </authorList>
    </citation>
    <scope>NUCLEOTIDE SEQUENCE [LARGE SCALE GENOMIC DNA]</scope>
    <source>
        <strain evidence="2">ATCC 700200</strain>
    </source>
</reference>
<dbReference type="EMBL" id="FUYE01000056">
    <property type="protein sequence ID" value="SKB09800.1"/>
    <property type="molecule type" value="Genomic_DNA"/>
</dbReference>
<evidence type="ECO:0000313" key="2">
    <source>
        <dbReference type="Proteomes" id="UP000190774"/>
    </source>
</evidence>
<protein>
    <submittedName>
        <fullName evidence="1">Uncharacterized protein</fullName>
    </submittedName>
</protein>
<sequence length="57" mass="6347">MTTDSRHVAHASFQKIKLCSKLLSAEAQRSLLAYSPNTSEHPPAFFLRFTQALQTVA</sequence>
<gene>
    <name evidence="1" type="ORF">SAMN02745166_05185</name>
</gene>
<proteinExistence type="predicted"/>
<keyword evidence="2" id="KW-1185">Reference proteome</keyword>
<organism evidence="1 2">
    <name type="scientific">Prosthecobacter debontii</name>
    <dbReference type="NCBI Taxonomy" id="48467"/>
    <lineage>
        <taxon>Bacteria</taxon>
        <taxon>Pseudomonadati</taxon>
        <taxon>Verrucomicrobiota</taxon>
        <taxon>Verrucomicrobiia</taxon>
        <taxon>Verrucomicrobiales</taxon>
        <taxon>Verrucomicrobiaceae</taxon>
        <taxon>Prosthecobacter</taxon>
    </lineage>
</organism>
<evidence type="ECO:0000313" key="1">
    <source>
        <dbReference type="EMBL" id="SKB09800.1"/>
    </source>
</evidence>
<accession>A0A1T4Z6X4</accession>
<dbReference type="Proteomes" id="UP000190774">
    <property type="component" value="Unassembled WGS sequence"/>
</dbReference>
<dbReference type="AlphaFoldDB" id="A0A1T4Z6X4"/>